<feature type="transmembrane region" description="Helical" evidence="6">
    <location>
        <begin position="56"/>
        <end position="76"/>
    </location>
</feature>
<evidence type="ECO:0000313" key="9">
    <source>
        <dbReference type="Proteomes" id="UP000248806"/>
    </source>
</evidence>
<dbReference type="Gene3D" id="1.20.1250.20">
    <property type="entry name" value="MFS general substrate transporter like domains"/>
    <property type="match status" value="1"/>
</dbReference>
<sequence length="400" mass="42683">MSHVETLSIERRRSIDPRIFLLTLGTFALGTDAFVVAGVLPAIAHDVGITEGVAGQLVTAFSLTYGIAAPLTAALTSRWSRNYVLVGSLLLFCLANVLSAIAPSFVMLMFSRILAGIFACTYVPLAYATAGSLAPEGKRGQAIALVVIGITIATALGSPFGTWIGEHFGWRQSFFLVVVLSGLASLGLIMGRLPKAAAAPSVSLRTRLEPMLKPRLVLALVPMFFCNIGVYAVYTYIAPLLHLNLPGVDVSGLLVLFGLGAMFGTIAAGRLVDRFRVNRLLMLFLSVLIVVEVLLALATAGNLMVALLALLIWGFLVSVVFVPQQERLLRLAPQHAQIMLALNNSMYYLGIATGSAVGGLSLRIVDVTQLVWIGGAGVLMALLLLLLSIRIERKTDIVEQ</sequence>
<dbReference type="InterPro" id="IPR011701">
    <property type="entry name" value="MFS"/>
</dbReference>
<feature type="transmembrane region" description="Helical" evidence="6">
    <location>
        <begin position="250"/>
        <end position="268"/>
    </location>
</feature>
<dbReference type="Proteomes" id="UP000248806">
    <property type="component" value="Unassembled WGS sequence"/>
</dbReference>
<protein>
    <submittedName>
        <fullName evidence="8">Putative MFS family arabinose efflux permease</fullName>
    </submittedName>
</protein>
<keyword evidence="5 6" id="KW-0472">Membrane</keyword>
<evidence type="ECO:0000259" key="7">
    <source>
        <dbReference type="PROSITE" id="PS50850"/>
    </source>
</evidence>
<feature type="domain" description="Major facilitator superfamily (MFS) profile" evidence="7">
    <location>
        <begin position="18"/>
        <end position="393"/>
    </location>
</feature>
<keyword evidence="3 6" id="KW-0812">Transmembrane</keyword>
<feature type="transmembrane region" description="Helical" evidence="6">
    <location>
        <begin position="108"/>
        <end position="130"/>
    </location>
</feature>
<evidence type="ECO:0000256" key="6">
    <source>
        <dbReference type="SAM" id="Phobius"/>
    </source>
</evidence>
<proteinExistence type="predicted"/>
<keyword evidence="2" id="KW-1003">Cell membrane</keyword>
<evidence type="ECO:0000256" key="2">
    <source>
        <dbReference type="ARBA" id="ARBA00022475"/>
    </source>
</evidence>
<keyword evidence="4 6" id="KW-1133">Transmembrane helix</keyword>
<comment type="subcellular location">
    <subcellularLocation>
        <location evidence="1">Cell membrane</location>
        <topology evidence="1">Multi-pass membrane protein</topology>
    </subcellularLocation>
</comment>
<feature type="transmembrane region" description="Helical" evidence="6">
    <location>
        <begin position="20"/>
        <end position="44"/>
    </location>
</feature>
<reference evidence="8 9" key="1">
    <citation type="submission" date="2018-06" db="EMBL/GenBank/DDBJ databases">
        <title>Genomic Encyclopedia of Archaeal and Bacterial Type Strains, Phase II (KMG-II): from individual species to whole genera.</title>
        <authorList>
            <person name="Goeker M."/>
        </authorList>
    </citation>
    <scope>NUCLEOTIDE SEQUENCE [LARGE SCALE GENOMIC DNA]</scope>
    <source>
        <strain evidence="8 9">ATCC BAA-1881</strain>
    </source>
</reference>
<feature type="transmembrane region" description="Helical" evidence="6">
    <location>
        <begin position="83"/>
        <end position="102"/>
    </location>
</feature>
<feature type="transmembrane region" description="Helical" evidence="6">
    <location>
        <begin position="370"/>
        <end position="389"/>
    </location>
</feature>
<dbReference type="SUPFAM" id="SSF103473">
    <property type="entry name" value="MFS general substrate transporter"/>
    <property type="match status" value="1"/>
</dbReference>
<keyword evidence="9" id="KW-1185">Reference proteome</keyword>
<evidence type="ECO:0000256" key="3">
    <source>
        <dbReference type="ARBA" id="ARBA00022692"/>
    </source>
</evidence>
<gene>
    <name evidence="8" type="ORF">EI42_01164</name>
</gene>
<dbReference type="Pfam" id="PF07690">
    <property type="entry name" value="MFS_1"/>
    <property type="match status" value="1"/>
</dbReference>
<feature type="transmembrane region" description="Helical" evidence="6">
    <location>
        <begin position="280"/>
        <end position="298"/>
    </location>
</feature>
<dbReference type="InterPro" id="IPR050189">
    <property type="entry name" value="MFS_Efflux_Transporters"/>
</dbReference>
<evidence type="ECO:0000256" key="4">
    <source>
        <dbReference type="ARBA" id="ARBA00022989"/>
    </source>
</evidence>
<evidence type="ECO:0000256" key="1">
    <source>
        <dbReference type="ARBA" id="ARBA00004651"/>
    </source>
</evidence>
<evidence type="ECO:0000313" key="8">
    <source>
        <dbReference type="EMBL" id="PZW34327.1"/>
    </source>
</evidence>
<dbReference type="PROSITE" id="PS50850">
    <property type="entry name" value="MFS"/>
    <property type="match status" value="1"/>
</dbReference>
<feature type="transmembrane region" description="Helical" evidence="6">
    <location>
        <begin position="345"/>
        <end position="364"/>
    </location>
</feature>
<name>A0A326USB0_THEHA</name>
<dbReference type="AlphaFoldDB" id="A0A326USB0"/>
<dbReference type="InterPro" id="IPR036259">
    <property type="entry name" value="MFS_trans_sf"/>
</dbReference>
<feature type="transmembrane region" description="Helical" evidence="6">
    <location>
        <begin position="173"/>
        <end position="194"/>
    </location>
</feature>
<feature type="transmembrane region" description="Helical" evidence="6">
    <location>
        <begin position="142"/>
        <end position="161"/>
    </location>
</feature>
<dbReference type="OrthoDB" id="9788453at2"/>
<dbReference type="GO" id="GO:0005886">
    <property type="term" value="C:plasma membrane"/>
    <property type="evidence" value="ECO:0007669"/>
    <property type="project" value="UniProtKB-SubCell"/>
</dbReference>
<dbReference type="CDD" id="cd17324">
    <property type="entry name" value="MFS_NepI_like"/>
    <property type="match status" value="1"/>
</dbReference>
<dbReference type="PANTHER" id="PTHR43124">
    <property type="entry name" value="PURINE EFFLUX PUMP PBUE"/>
    <property type="match status" value="1"/>
</dbReference>
<comment type="caution">
    <text evidence="8">The sequence shown here is derived from an EMBL/GenBank/DDBJ whole genome shotgun (WGS) entry which is preliminary data.</text>
</comment>
<organism evidence="8 9">
    <name type="scientific">Thermosporothrix hazakensis</name>
    <dbReference type="NCBI Taxonomy" id="644383"/>
    <lineage>
        <taxon>Bacteria</taxon>
        <taxon>Bacillati</taxon>
        <taxon>Chloroflexota</taxon>
        <taxon>Ktedonobacteria</taxon>
        <taxon>Ktedonobacterales</taxon>
        <taxon>Thermosporotrichaceae</taxon>
        <taxon>Thermosporothrix</taxon>
    </lineage>
</organism>
<accession>A0A326USB0</accession>
<dbReference type="EMBL" id="QKUF01000002">
    <property type="protein sequence ID" value="PZW34327.1"/>
    <property type="molecule type" value="Genomic_DNA"/>
</dbReference>
<dbReference type="RefSeq" id="WP_111319781.1">
    <property type="nucleotide sequence ID" value="NZ_BIFX01000001.1"/>
</dbReference>
<feature type="transmembrane region" description="Helical" evidence="6">
    <location>
        <begin position="215"/>
        <end position="238"/>
    </location>
</feature>
<dbReference type="InterPro" id="IPR020846">
    <property type="entry name" value="MFS_dom"/>
</dbReference>
<dbReference type="PANTHER" id="PTHR43124:SF10">
    <property type="entry name" value="PURINE EFFLUX PUMP PBUE"/>
    <property type="match status" value="1"/>
</dbReference>
<dbReference type="GO" id="GO:0022857">
    <property type="term" value="F:transmembrane transporter activity"/>
    <property type="evidence" value="ECO:0007669"/>
    <property type="project" value="InterPro"/>
</dbReference>
<feature type="transmembrane region" description="Helical" evidence="6">
    <location>
        <begin position="304"/>
        <end position="324"/>
    </location>
</feature>
<evidence type="ECO:0000256" key="5">
    <source>
        <dbReference type="ARBA" id="ARBA00023136"/>
    </source>
</evidence>